<evidence type="ECO:0000313" key="2">
    <source>
        <dbReference type="WBParaSite" id="ACRNAN_scaffold16556.g9117.t1"/>
    </source>
</evidence>
<dbReference type="AlphaFoldDB" id="A0A914D019"/>
<name>A0A914D019_9BILA</name>
<proteinExistence type="predicted"/>
<dbReference type="WBParaSite" id="ACRNAN_scaffold16556.g9117.t1">
    <property type="protein sequence ID" value="ACRNAN_scaffold16556.g9117.t1"/>
    <property type="gene ID" value="ACRNAN_scaffold16556.g9117"/>
</dbReference>
<reference evidence="2" key="1">
    <citation type="submission" date="2022-11" db="UniProtKB">
        <authorList>
            <consortium name="WormBaseParasite"/>
        </authorList>
    </citation>
    <scope>IDENTIFICATION</scope>
</reference>
<organism evidence="1 2">
    <name type="scientific">Acrobeloides nanus</name>
    <dbReference type="NCBI Taxonomy" id="290746"/>
    <lineage>
        <taxon>Eukaryota</taxon>
        <taxon>Metazoa</taxon>
        <taxon>Ecdysozoa</taxon>
        <taxon>Nematoda</taxon>
        <taxon>Chromadorea</taxon>
        <taxon>Rhabditida</taxon>
        <taxon>Tylenchina</taxon>
        <taxon>Cephalobomorpha</taxon>
        <taxon>Cephaloboidea</taxon>
        <taxon>Cephalobidae</taxon>
        <taxon>Acrobeloides</taxon>
    </lineage>
</organism>
<protein>
    <submittedName>
        <fullName evidence="2">MULE transposase domain-containing protein</fullName>
    </submittedName>
</protein>
<evidence type="ECO:0000313" key="1">
    <source>
        <dbReference type="Proteomes" id="UP000887540"/>
    </source>
</evidence>
<accession>A0A914D019</accession>
<keyword evidence="1" id="KW-1185">Reference proteome</keyword>
<dbReference type="Proteomes" id="UP000887540">
    <property type="component" value="Unplaced"/>
</dbReference>
<sequence length="335" mass="38798">MLAVNDYLHYKCSSSNDHDLYYCWRRAKSYVDKEEDKDETPNENQPCTGEAIYKKKSGTACIIIAHNHENDRIKIEAYKKKAKIAEDSEKRLIEKPKMLIGQLTRGVEADVLKEVVGQKGTLARFIRRHQAINRVQINAKNIADLTMEFFSKLISDYGQPMVRYCTLFDGIKSILFTTDLNVSRLLSSILLCCDGTFNVSPRKFKQCYIVMGQIGLRFVPLAYLISTGKTEGIYTEMIQSLGIFEHLNEIMLDFEQAAINAWKQTYPLVSLKGCFKHFETAIDNKMREKGLYVRKRGRKRVLNTDYALQLRRFQYLPFIPKDDIHVVVDNLFFDL</sequence>